<feature type="binding site" evidence="15">
    <location>
        <position position="25"/>
    </location>
    <ligand>
        <name>Mg(2+)</name>
        <dbReference type="ChEBI" id="CHEBI:18420"/>
        <label>2</label>
    </ligand>
</feature>
<keyword evidence="19" id="KW-1185">Reference proteome</keyword>
<dbReference type="InterPro" id="IPR027417">
    <property type="entry name" value="P-loop_NTPase"/>
</dbReference>
<evidence type="ECO:0000256" key="6">
    <source>
        <dbReference type="ARBA" id="ARBA00022692"/>
    </source>
</evidence>
<keyword evidence="12 16" id="KW-0472">Membrane</keyword>
<feature type="domain" description="FeoB-type G" evidence="17">
    <location>
        <begin position="4"/>
        <end position="169"/>
    </location>
</feature>
<dbReference type="GO" id="GO:0015093">
    <property type="term" value="F:ferrous iron transmembrane transporter activity"/>
    <property type="evidence" value="ECO:0007669"/>
    <property type="project" value="UniProtKB-UniRule"/>
</dbReference>
<feature type="transmembrane region" description="Helical" evidence="16">
    <location>
        <begin position="347"/>
        <end position="371"/>
    </location>
</feature>
<evidence type="ECO:0000256" key="2">
    <source>
        <dbReference type="ARBA" id="ARBA00022448"/>
    </source>
</evidence>
<comment type="function">
    <text evidence="16">Probable transporter of a GTP-driven Fe(2+) uptake system.</text>
</comment>
<accession>A0A5B8I4H6</accession>
<feature type="transmembrane region" description="Helical" evidence="16">
    <location>
        <begin position="708"/>
        <end position="731"/>
    </location>
</feature>
<feature type="transmembrane region" description="Helical" evidence="16">
    <location>
        <begin position="458"/>
        <end position="477"/>
    </location>
</feature>
<dbReference type="PRINTS" id="PR00326">
    <property type="entry name" value="GTP1OBG"/>
</dbReference>
<dbReference type="Pfam" id="PF17910">
    <property type="entry name" value="FeoB_Cyto"/>
    <property type="match status" value="1"/>
</dbReference>
<evidence type="ECO:0000256" key="15">
    <source>
        <dbReference type="PIRSR" id="PIRSR603373-2"/>
    </source>
</evidence>
<evidence type="ECO:0000256" key="10">
    <source>
        <dbReference type="ARBA" id="ARBA00023065"/>
    </source>
</evidence>
<dbReference type="InterPro" id="IPR005225">
    <property type="entry name" value="Small_GTP-bd"/>
</dbReference>
<dbReference type="FunFam" id="3.40.50.300:FF:000426">
    <property type="entry name" value="Ferrous iron transport protein B"/>
    <property type="match status" value="1"/>
</dbReference>
<dbReference type="NCBIfam" id="TIGR00231">
    <property type="entry name" value="small_GTP"/>
    <property type="match status" value="1"/>
</dbReference>
<dbReference type="InterPro" id="IPR011642">
    <property type="entry name" value="Gate_dom"/>
</dbReference>
<feature type="binding site" evidence="15">
    <location>
        <position position="26"/>
    </location>
    <ligand>
        <name>Mg(2+)</name>
        <dbReference type="ChEBI" id="CHEBI:18420"/>
        <label>2</label>
    </ligand>
</feature>
<keyword evidence="9 16" id="KW-0408">Iron</keyword>
<evidence type="ECO:0000256" key="3">
    <source>
        <dbReference type="ARBA" id="ARBA00022475"/>
    </source>
</evidence>
<keyword evidence="7 14" id="KW-0547">Nucleotide-binding</keyword>
<gene>
    <name evidence="18" type="primary">feoB</name>
    <name evidence="18" type="ORF">Dpoa569_0001806</name>
</gene>
<feature type="transmembrane region" description="Helical" evidence="16">
    <location>
        <begin position="680"/>
        <end position="701"/>
    </location>
</feature>
<dbReference type="InterPro" id="IPR041069">
    <property type="entry name" value="FeoB_Cyto"/>
</dbReference>
<proteinExistence type="inferred from homology"/>
<keyword evidence="4 16" id="KW-0410">Iron transport</keyword>
<keyword evidence="15" id="KW-0460">Magnesium</keyword>
<dbReference type="InterPro" id="IPR003373">
    <property type="entry name" value="Fe2_transport_prot-B"/>
</dbReference>
<evidence type="ECO:0000256" key="8">
    <source>
        <dbReference type="ARBA" id="ARBA00022989"/>
    </source>
</evidence>
<comment type="similarity">
    <text evidence="16">Belongs to the TRAFAC class TrmE-Era-EngA-EngB-Septin-like GTPase superfamily. FeoB GTPase (TC 9.A.8) family.</text>
</comment>
<evidence type="ECO:0000256" key="5">
    <source>
        <dbReference type="ARBA" id="ARBA00022519"/>
    </source>
</evidence>
<dbReference type="InterPro" id="IPR050860">
    <property type="entry name" value="FeoB_GTPase"/>
</dbReference>
<dbReference type="PANTHER" id="PTHR43185:SF1">
    <property type="entry name" value="FE(2+) TRANSPORTER FEOB"/>
    <property type="match status" value="1"/>
</dbReference>
<dbReference type="InterPro" id="IPR011640">
    <property type="entry name" value="Fe2_transport_prot_B_C"/>
</dbReference>
<evidence type="ECO:0000313" key="18">
    <source>
        <dbReference type="EMBL" id="QDX29962.1"/>
    </source>
</evidence>
<evidence type="ECO:0000256" key="14">
    <source>
        <dbReference type="PIRSR" id="PIRSR603373-1"/>
    </source>
</evidence>
<dbReference type="NCBIfam" id="NF007105">
    <property type="entry name" value="PRK09554.1"/>
    <property type="match status" value="1"/>
</dbReference>
<evidence type="ECO:0000313" key="19">
    <source>
        <dbReference type="Proteomes" id="UP000320591"/>
    </source>
</evidence>
<dbReference type="GO" id="GO:0046872">
    <property type="term" value="F:metal ion binding"/>
    <property type="evidence" value="ECO:0007669"/>
    <property type="project" value="UniProtKB-KW"/>
</dbReference>
<dbReference type="SUPFAM" id="SSF52540">
    <property type="entry name" value="P-loop containing nucleoside triphosphate hydrolases"/>
    <property type="match status" value="1"/>
</dbReference>
<keyword evidence="15" id="KW-0479">Metal-binding</keyword>
<evidence type="ECO:0000256" key="9">
    <source>
        <dbReference type="ARBA" id="ARBA00023004"/>
    </source>
</evidence>
<dbReference type="InterPro" id="IPR006073">
    <property type="entry name" value="GTP-bd"/>
</dbReference>
<keyword evidence="2 16" id="KW-0813">Transport</keyword>
<dbReference type="CDD" id="cd01879">
    <property type="entry name" value="FeoB"/>
    <property type="match status" value="1"/>
</dbReference>
<dbReference type="Pfam" id="PF07664">
    <property type="entry name" value="FeoB_C"/>
    <property type="match status" value="1"/>
</dbReference>
<evidence type="ECO:0000256" key="16">
    <source>
        <dbReference type="RuleBase" id="RU362098"/>
    </source>
</evidence>
<keyword evidence="8 16" id="KW-1133">Transmembrane helix</keyword>
<feature type="binding site" evidence="14">
    <location>
        <begin position="11"/>
        <end position="18"/>
    </location>
    <ligand>
        <name>GTP</name>
        <dbReference type="ChEBI" id="CHEBI:37565"/>
        <label>1</label>
    </ligand>
</feature>
<dbReference type="Proteomes" id="UP000320591">
    <property type="component" value="Chromosome"/>
</dbReference>
<feature type="transmembrane region" description="Helical" evidence="16">
    <location>
        <begin position="737"/>
        <end position="758"/>
    </location>
</feature>
<evidence type="ECO:0000256" key="11">
    <source>
        <dbReference type="ARBA" id="ARBA00023134"/>
    </source>
</evidence>
<dbReference type="RefSeq" id="WP_146411254.1">
    <property type="nucleotide sequence ID" value="NZ_CP042220.2"/>
</dbReference>
<name>A0A5B8I4H6_9GAMM</name>
<dbReference type="NCBIfam" id="TIGR00437">
    <property type="entry name" value="feoB"/>
    <property type="match status" value="1"/>
</dbReference>
<dbReference type="InterPro" id="IPR030389">
    <property type="entry name" value="G_FEOB_dom"/>
</dbReference>
<dbReference type="EMBL" id="CP042220">
    <property type="protein sequence ID" value="QDX29962.1"/>
    <property type="molecule type" value="Genomic_DNA"/>
</dbReference>
<keyword evidence="6 16" id="KW-0812">Transmembrane</keyword>
<dbReference type="Gene3D" id="3.40.50.300">
    <property type="entry name" value="P-loop containing nucleotide triphosphate hydrolases"/>
    <property type="match status" value="1"/>
</dbReference>
<comment type="subcellular location">
    <subcellularLocation>
        <location evidence="1 16">Cell inner membrane</location>
        <topology evidence="1 16">Multi-pass membrane protein</topology>
    </subcellularLocation>
</comment>
<evidence type="ECO:0000259" key="17">
    <source>
        <dbReference type="PROSITE" id="PS51711"/>
    </source>
</evidence>
<reference evidence="18 19" key="1">
    <citation type="journal article" date="2019" name="Environ. Microbiol.">
        <title>The phytopathogenic nature of Dickeya aquatica 174/2 and the dynamic early evolution of Dickeya pathogenicity.</title>
        <authorList>
            <person name="Duprey A."/>
            <person name="Taib N."/>
            <person name="Leonard S."/>
            <person name="Garin T."/>
            <person name="Flandrois J.P."/>
            <person name="Nasser W."/>
            <person name="Brochier-Armanet C."/>
            <person name="Reverchon S."/>
        </authorList>
    </citation>
    <scope>NUCLEOTIDE SEQUENCE [LARGE SCALE GENOMIC DNA]</scope>
    <source>
        <strain evidence="18 19">NCPPB 569</strain>
    </source>
</reference>
<keyword evidence="10" id="KW-0406">Ion transport</keyword>
<organism evidence="18 19">
    <name type="scientific">Dickeya poaceiphila</name>
    <dbReference type="NCBI Taxonomy" id="568768"/>
    <lineage>
        <taxon>Bacteria</taxon>
        <taxon>Pseudomonadati</taxon>
        <taxon>Pseudomonadota</taxon>
        <taxon>Gammaproteobacteria</taxon>
        <taxon>Enterobacterales</taxon>
        <taxon>Pectobacteriaceae</taxon>
        <taxon>Dickeya</taxon>
    </lineage>
</organism>
<dbReference type="PROSITE" id="PS51711">
    <property type="entry name" value="G_FEOB"/>
    <property type="match status" value="1"/>
</dbReference>
<feature type="binding site" evidence="14">
    <location>
        <begin position="36"/>
        <end position="40"/>
    </location>
    <ligand>
        <name>GTP</name>
        <dbReference type="ChEBI" id="CHEBI:37565"/>
        <label>1</label>
    </ligand>
</feature>
<keyword evidence="5" id="KW-0997">Cell inner membrane</keyword>
<dbReference type="AlphaFoldDB" id="A0A5B8I4H6"/>
<evidence type="ECO:0000256" key="7">
    <source>
        <dbReference type="ARBA" id="ARBA00022741"/>
    </source>
</evidence>
<evidence type="ECO:0000256" key="1">
    <source>
        <dbReference type="ARBA" id="ARBA00004429"/>
    </source>
</evidence>
<dbReference type="Gene3D" id="1.10.287.1770">
    <property type="match status" value="1"/>
</dbReference>
<dbReference type="STRING" id="568768.GCA_000406125_02056"/>
<feature type="binding site" evidence="14">
    <location>
        <begin position="57"/>
        <end position="60"/>
    </location>
    <ligand>
        <name>GTP</name>
        <dbReference type="ChEBI" id="CHEBI:37565"/>
        <label>1</label>
    </ligand>
</feature>
<dbReference type="PANTHER" id="PTHR43185">
    <property type="entry name" value="FERROUS IRON TRANSPORT PROTEIN B"/>
    <property type="match status" value="1"/>
</dbReference>
<keyword evidence="3" id="KW-1003">Cell membrane</keyword>
<evidence type="ECO:0000256" key="13">
    <source>
        <dbReference type="NCBIfam" id="TIGR00437"/>
    </source>
</evidence>
<dbReference type="Pfam" id="PF07670">
    <property type="entry name" value="Gate"/>
    <property type="match status" value="2"/>
</dbReference>
<feature type="binding site" evidence="15">
    <location>
        <position position="22"/>
    </location>
    <ligand>
        <name>Mg(2+)</name>
        <dbReference type="ChEBI" id="CHEBI:18420"/>
        <label>1</label>
    </ligand>
</feature>
<dbReference type="GO" id="GO:0005886">
    <property type="term" value="C:plasma membrane"/>
    <property type="evidence" value="ECO:0007669"/>
    <property type="project" value="UniProtKB-SubCell"/>
</dbReference>
<feature type="transmembrane region" description="Helical" evidence="16">
    <location>
        <begin position="425"/>
        <end position="452"/>
    </location>
</feature>
<feature type="binding site" evidence="14">
    <location>
        <begin position="120"/>
        <end position="123"/>
    </location>
    <ligand>
        <name>GTP</name>
        <dbReference type="ChEBI" id="CHEBI:37565"/>
        <label>1</label>
    </ligand>
</feature>
<dbReference type="Pfam" id="PF02421">
    <property type="entry name" value="FeoB_N"/>
    <property type="match status" value="1"/>
</dbReference>
<protein>
    <recommendedName>
        <fullName evidence="13 16">Ferrous iron transport protein B</fullName>
    </recommendedName>
</protein>
<keyword evidence="11 14" id="KW-0342">GTP-binding</keyword>
<feature type="transmembrane region" description="Helical" evidence="16">
    <location>
        <begin position="391"/>
        <end position="413"/>
    </location>
</feature>
<dbReference type="KEGG" id="dic:Dpoa569_0001806"/>
<dbReference type="GO" id="GO:0005525">
    <property type="term" value="F:GTP binding"/>
    <property type="evidence" value="ECO:0007669"/>
    <property type="project" value="UniProtKB-KW"/>
</dbReference>
<evidence type="ECO:0000256" key="12">
    <source>
        <dbReference type="ARBA" id="ARBA00023136"/>
    </source>
</evidence>
<feature type="transmembrane region" description="Helical" evidence="16">
    <location>
        <begin position="286"/>
        <end position="311"/>
    </location>
</feature>
<evidence type="ECO:0000256" key="4">
    <source>
        <dbReference type="ARBA" id="ARBA00022496"/>
    </source>
</evidence>
<sequence>MSTQPVICVVGNPNCGKTTLFNVLTGGKQTVGNWPGVTVEKKVGSYRYQQQQVTLVDLPGVYSLNPSSESSEDERVARDYILSGEANLVLNIVDASNLERNLYLTAQLLDMQVPMVVAVNMMDIAAARKLDIDIAGLQQRLGCPVIPITASQKKGIGMLHEVCHAALAQPVISAVSIPYDAPLSQAAQAIADQLQGQPAIRNPYWLAIQLLEGDVTVRNRVPADTLAFADAEVTRLVAEYDDELDIFLADARYQFVGAVAREVITRRGEASATLTDKIDRVVLHRFFGIPIFLLVMYLMFVFTINIGSAFTDFFDKLFGTLMVDGFGELLLALNTPEWLKTLLADGVGGGIQTVSTFIPVIGCLYLFLSWLEDSGYMARAAFVMDRFMRSIGLPGKAFVPLIVGFGCNVPAVMATRTMERHSDRVVTVMMAPFMSCGARLPVYVLFASALFVEGGQNLVFGLYLVGIAAAIATGFLLKNTALKGDASAFVMEIPPYHLPSLRSVLIRTWERLKGFLLRAGRLIVVVVTVLGFLNSMGTDGSFGNQNTQKSVLSAVGQAIVPVFKPMGIREENWPAAVGVFTGIFAKEAVVGTLDSLYGAMAASQGGNAKAEEKTFSLLGGVQGALATIPENLGKLGDAVLNPLGINVGDLSDTATIAKDNKFSVTSLTVIGQLFDGQLGAFSYLLMVLLYIPCVAAVSAIWREVGTAWTLFCAGWTIQIGYSTSVVVYQIGRFGQHPLYSLCVLLGVAAMLCVTVMLLRRNGLQRQRVPVGEVE</sequence>